<feature type="transmembrane region" description="Helical" evidence="1">
    <location>
        <begin position="35"/>
        <end position="53"/>
    </location>
</feature>
<accession>A0A6J7TQD2</accession>
<sequence>MKFFKDALVDLANQIWHLLGFFAAWLVLTGSAKRVVGWAILIGLILWVATLRIRTQKH</sequence>
<name>A0A6J7TQD2_9ZZZZ</name>
<keyword evidence="1" id="KW-1133">Transmembrane helix</keyword>
<evidence type="ECO:0000313" key="3">
    <source>
        <dbReference type="EMBL" id="CAB4858753.1"/>
    </source>
</evidence>
<evidence type="ECO:0000256" key="1">
    <source>
        <dbReference type="SAM" id="Phobius"/>
    </source>
</evidence>
<proteinExistence type="predicted"/>
<gene>
    <name evidence="2" type="ORF">UFOPK2289_00177</name>
    <name evidence="3" type="ORF">UFOPK3346_00345</name>
    <name evidence="4" type="ORF">UFOPK3670_00125</name>
    <name evidence="5" type="ORF">UFOPK4308_00372</name>
</gene>
<protein>
    <submittedName>
        <fullName evidence="5">Unannotated protein</fullName>
    </submittedName>
</protein>
<evidence type="ECO:0000313" key="4">
    <source>
        <dbReference type="EMBL" id="CAB4912399.1"/>
    </source>
</evidence>
<reference evidence="5" key="1">
    <citation type="submission" date="2020-05" db="EMBL/GenBank/DDBJ databases">
        <authorList>
            <person name="Chiriac C."/>
            <person name="Salcher M."/>
            <person name="Ghai R."/>
            <person name="Kavagutti S V."/>
        </authorList>
    </citation>
    <scope>NUCLEOTIDE SEQUENCE</scope>
</reference>
<dbReference type="AlphaFoldDB" id="A0A6J7TQD2"/>
<organism evidence="5">
    <name type="scientific">freshwater metagenome</name>
    <dbReference type="NCBI Taxonomy" id="449393"/>
    <lineage>
        <taxon>unclassified sequences</taxon>
        <taxon>metagenomes</taxon>
        <taxon>ecological metagenomes</taxon>
    </lineage>
</organism>
<evidence type="ECO:0000313" key="2">
    <source>
        <dbReference type="EMBL" id="CAB4656863.1"/>
    </source>
</evidence>
<dbReference type="EMBL" id="CAEZWT010000003">
    <property type="protein sequence ID" value="CAB4656863.1"/>
    <property type="molecule type" value="Genomic_DNA"/>
</dbReference>
<dbReference type="EMBL" id="CAFBQL010000002">
    <property type="protein sequence ID" value="CAB5054876.1"/>
    <property type="molecule type" value="Genomic_DNA"/>
</dbReference>
<keyword evidence="1" id="KW-0812">Transmembrane</keyword>
<keyword evidence="1" id="KW-0472">Membrane</keyword>
<feature type="transmembrane region" description="Helical" evidence="1">
    <location>
        <begin position="7"/>
        <end position="29"/>
    </location>
</feature>
<dbReference type="EMBL" id="CAFBLE010000002">
    <property type="protein sequence ID" value="CAB4858753.1"/>
    <property type="molecule type" value="Genomic_DNA"/>
</dbReference>
<evidence type="ECO:0000313" key="5">
    <source>
        <dbReference type="EMBL" id="CAB5054876.1"/>
    </source>
</evidence>
<dbReference type="EMBL" id="CAFBMV010000001">
    <property type="protein sequence ID" value="CAB4912399.1"/>
    <property type="molecule type" value="Genomic_DNA"/>
</dbReference>